<feature type="non-terminal residue" evidence="2">
    <location>
        <position position="1"/>
    </location>
</feature>
<gene>
    <name evidence="2" type="ORF">TR74_02290</name>
</gene>
<evidence type="ECO:0000313" key="3">
    <source>
        <dbReference type="Proteomes" id="UP000070598"/>
    </source>
</evidence>
<dbReference type="Proteomes" id="UP000070598">
    <property type="component" value="Unassembled WGS sequence"/>
</dbReference>
<proteinExistence type="predicted"/>
<accession>A0A132NLR7</accession>
<dbReference type="SUPFAM" id="SSF55021">
    <property type="entry name" value="ACT-like"/>
    <property type="match status" value="1"/>
</dbReference>
<dbReference type="InterPro" id="IPR002912">
    <property type="entry name" value="ACT_dom"/>
</dbReference>
<comment type="caution">
    <text evidence="2">The sequence shown here is derived from an EMBL/GenBank/DDBJ whole genome shotgun (WGS) entry which is preliminary data.</text>
</comment>
<reference evidence="3" key="1">
    <citation type="submission" date="2015-02" db="EMBL/GenBank/DDBJ databases">
        <title>Physiological reanalysis, assessment of diazotrophy, and genome sequences of multiple isolates of Streptomyces thermoautotrophicus.</title>
        <authorList>
            <person name="MacKellar D.C."/>
            <person name="Lieber L."/>
            <person name="Norman J."/>
            <person name="Bolger A."/>
            <person name="Tobin C."/>
            <person name="Murray J.W."/>
            <person name="Friesen M."/>
            <person name="Prell J."/>
        </authorList>
    </citation>
    <scope>NUCLEOTIDE SEQUENCE [LARGE SCALE GENOMIC DNA]</scope>
    <source>
        <strain evidence="3">UBT1</strain>
    </source>
</reference>
<dbReference type="Gene3D" id="3.30.70.260">
    <property type="match status" value="1"/>
</dbReference>
<feature type="domain" description="ACT" evidence="1">
    <location>
        <begin position="24"/>
        <end position="91"/>
    </location>
</feature>
<name>A0A132NLR7_9ACTN</name>
<protein>
    <submittedName>
        <fullName evidence="2">Prephenate dehydrogenase</fullName>
    </submittedName>
</protein>
<organism evidence="2 3">
    <name type="scientific">Carbonactinospora thermoautotrophica</name>
    <dbReference type="NCBI Taxonomy" id="1469144"/>
    <lineage>
        <taxon>Bacteria</taxon>
        <taxon>Bacillati</taxon>
        <taxon>Actinomycetota</taxon>
        <taxon>Actinomycetes</taxon>
        <taxon>Kitasatosporales</taxon>
        <taxon>Carbonactinosporaceae</taxon>
        <taxon>Carbonactinospora</taxon>
    </lineage>
</organism>
<dbReference type="EMBL" id="JYIK01000357">
    <property type="protein sequence ID" value="KWX10662.1"/>
    <property type="molecule type" value="Genomic_DNA"/>
</dbReference>
<dbReference type="AlphaFoldDB" id="A0A132NLR7"/>
<evidence type="ECO:0000313" key="2">
    <source>
        <dbReference type="EMBL" id="KWX10662.1"/>
    </source>
</evidence>
<dbReference type="PROSITE" id="PS51671">
    <property type="entry name" value="ACT"/>
    <property type="match status" value="1"/>
</dbReference>
<evidence type="ECO:0000259" key="1">
    <source>
        <dbReference type="PROSITE" id="PS51671"/>
    </source>
</evidence>
<dbReference type="PATRIC" id="fig|1469144.9.peg.5203"/>
<sequence length="91" mass="9555">LKRGNAGVARIPGKHGAPPARYAVVPVIIGDRPGELARLFTDVGEAGVNIEDLAIEHSPGQPVGLVEISVEPAVAATLTAELRRRGWTVQE</sequence>
<dbReference type="InterPro" id="IPR045865">
    <property type="entry name" value="ACT-like_dom_sf"/>
</dbReference>